<keyword evidence="2" id="KW-0695">RNA-directed DNA polymerase</keyword>
<dbReference type="PANTHER" id="PTHR48475:SF1">
    <property type="entry name" value="RNASE H TYPE-1 DOMAIN-CONTAINING PROTEIN"/>
    <property type="match status" value="1"/>
</dbReference>
<dbReference type="InterPro" id="IPR012337">
    <property type="entry name" value="RNaseH-like_sf"/>
</dbReference>
<dbReference type="GO" id="GO:0003676">
    <property type="term" value="F:nucleic acid binding"/>
    <property type="evidence" value="ECO:0007669"/>
    <property type="project" value="InterPro"/>
</dbReference>
<keyword evidence="2" id="KW-0548">Nucleotidyltransferase</keyword>
<dbReference type="PANTHER" id="PTHR48475">
    <property type="entry name" value="RIBONUCLEASE H"/>
    <property type="match status" value="1"/>
</dbReference>
<feature type="domain" description="RNase H type-1" evidence="1">
    <location>
        <begin position="56"/>
        <end position="126"/>
    </location>
</feature>
<keyword evidence="2" id="KW-0808">Transferase</keyword>
<evidence type="ECO:0000313" key="3">
    <source>
        <dbReference type="Proteomes" id="UP000325315"/>
    </source>
</evidence>
<reference evidence="3" key="1">
    <citation type="journal article" date="2019" name="Plant Biotechnol. J.">
        <title>Genome sequencing of the Australian wild diploid species Gossypium australe highlights disease resistance and delayed gland morphogenesis.</title>
        <authorList>
            <person name="Cai Y."/>
            <person name="Cai X."/>
            <person name="Wang Q."/>
            <person name="Wang P."/>
            <person name="Zhang Y."/>
            <person name="Cai C."/>
            <person name="Xu Y."/>
            <person name="Wang K."/>
            <person name="Zhou Z."/>
            <person name="Wang C."/>
            <person name="Geng S."/>
            <person name="Li B."/>
            <person name="Dong Q."/>
            <person name="Hou Y."/>
            <person name="Wang H."/>
            <person name="Ai P."/>
            <person name="Liu Z."/>
            <person name="Yi F."/>
            <person name="Sun M."/>
            <person name="An G."/>
            <person name="Cheng J."/>
            <person name="Zhang Y."/>
            <person name="Shi Q."/>
            <person name="Xie Y."/>
            <person name="Shi X."/>
            <person name="Chang Y."/>
            <person name="Huang F."/>
            <person name="Chen Y."/>
            <person name="Hong S."/>
            <person name="Mi L."/>
            <person name="Sun Q."/>
            <person name="Zhang L."/>
            <person name="Zhou B."/>
            <person name="Peng R."/>
            <person name="Zhang X."/>
            <person name="Liu F."/>
        </authorList>
    </citation>
    <scope>NUCLEOTIDE SEQUENCE [LARGE SCALE GENOMIC DNA]</scope>
    <source>
        <strain evidence="3">cv. PA1801</strain>
    </source>
</reference>
<name>A0A5B6VVQ8_9ROSI</name>
<proteinExistence type="predicted"/>
<dbReference type="EMBL" id="SMMG02000005">
    <property type="protein sequence ID" value="KAA3473085.1"/>
    <property type="molecule type" value="Genomic_DNA"/>
</dbReference>
<dbReference type="InterPro" id="IPR036397">
    <property type="entry name" value="RNaseH_sf"/>
</dbReference>
<gene>
    <name evidence="2" type="ORF">EPI10_023493</name>
</gene>
<keyword evidence="3" id="KW-1185">Reference proteome</keyword>
<dbReference type="OrthoDB" id="1936587at2759"/>
<dbReference type="GO" id="GO:0004523">
    <property type="term" value="F:RNA-DNA hybrid ribonuclease activity"/>
    <property type="evidence" value="ECO:0007669"/>
    <property type="project" value="InterPro"/>
</dbReference>
<dbReference type="Gene3D" id="3.30.420.10">
    <property type="entry name" value="Ribonuclease H-like superfamily/Ribonuclease H"/>
    <property type="match status" value="2"/>
</dbReference>
<dbReference type="Pfam" id="PF13456">
    <property type="entry name" value="RVT_3"/>
    <property type="match status" value="1"/>
</dbReference>
<protein>
    <submittedName>
        <fullName evidence="2">Reverse transcriptase</fullName>
    </submittedName>
</protein>
<organism evidence="2 3">
    <name type="scientific">Gossypium australe</name>
    <dbReference type="NCBI Taxonomy" id="47621"/>
    <lineage>
        <taxon>Eukaryota</taxon>
        <taxon>Viridiplantae</taxon>
        <taxon>Streptophyta</taxon>
        <taxon>Embryophyta</taxon>
        <taxon>Tracheophyta</taxon>
        <taxon>Spermatophyta</taxon>
        <taxon>Magnoliopsida</taxon>
        <taxon>eudicotyledons</taxon>
        <taxon>Gunneridae</taxon>
        <taxon>Pentapetalae</taxon>
        <taxon>rosids</taxon>
        <taxon>malvids</taxon>
        <taxon>Malvales</taxon>
        <taxon>Malvaceae</taxon>
        <taxon>Malvoideae</taxon>
        <taxon>Gossypium</taxon>
    </lineage>
</organism>
<evidence type="ECO:0000313" key="2">
    <source>
        <dbReference type="EMBL" id="KAA3473085.1"/>
    </source>
</evidence>
<dbReference type="SUPFAM" id="SSF53098">
    <property type="entry name" value="Ribonuclease H-like"/>
    <property type="match status" value="2"/>
</dbReference>
<dbReference type="AlphaFoldDB" id="A0A5B6VVQ8"/>
<sequence>MSQRQILLSEFDKIYVNENVVKGSAIVNFLVSRALEGYRPLNFDFPNDDLMYVATIKEAIERKIKVLEVYGDSTLLIYQLKGESEMRDPRLIYYQKLVLELIKEFDDITFYYLSRDENQMADALATGNDKKTLRRLANEYVLDGEILYKRRKDQVLRRCVDVVEAKKILEEVHEGVYKIHVPHSPLHVMTFPWPFSMWGMDIIGPILPKASNGLPMGIDSSLWSSITSLRHGASNKNIKKIVGKMTETYKDWHEKLPFALFAYQTSVRTSTGATPFSSVYGMKAALPIEVEIPSLWVLLKVKLDEAEWIQSRCGQ</sequence>
<dbReference type="Proteomes" id="UP000325315">
    <property type="component" value="Unassembled WGS sequence"/>
</dbReference>
<accession>A0A5B6VVQ8</accession>
<dbReference type="GO" id="GO:0003964">
    <property type="term" value="F:RNA-directed DNA polymerase activity"/>
    <property type="evidence" value="ECO:0007669"/>
    <property type="project" value="UniProtKB-KW"/>
</dbReference>
<comment type="caution">
    <text evidence="2">The sequence shown here is derived from an EMBL/GenBank/DDBJ whole genome shotgun (WGS) entry which is preliminary data.</text>
</comment>
<dbReference type="InterPro" id="IPR002156">
    <property type="entry name" value="RNaseH_domain"/>
</dbReference>
<evidence type="ECO:0000259" key="1">
    <source>
        <dbReference type="Pfam" id="PF13456"/>
    </source>
</evidence>